<dbReference type="AlphaFoldDB" id="A0A2A2L9L0"/>
<comment type="caution">
    <text evidence="2">The sequence shown here is derived from an EMBL/GenBank/DDBJ whole genome shotgun (WGS) entry which is preliminary data.</text>
</comment>
<proteinExistence type="predicted"/>
<dbReference type="EMBL" id="LIAE01007026">
    <property type="protein sequence ID" value="PAV82818.1"/>
    <property type="molecule type" value="Genomic_DNA"/>
</dbReference>
<protein>
    <submittedName>
        <fullName evidence="2">Uncharacterized protein</fullName>
    </submittedName>
</protein>
<organism evidence="2 3">
    <name type="scientific">Diploscapter pachys</name>
    <dbReference type="NCBI Taxonomy" id="2018661"/>
    <lineage>
        <taxon>Eukaryota</taxon>
        <taxon>Metazoa</taxon>
        <taxon>Ecdysozoa</taxon>
        <taxon>Nematoda</taxon>
        <taxon>Chromadorea</taxon>
        <taxon>Rhabditida</taxon>
        <taxon>Rhabditina</taxon>
        <taxon>Rhabditomorpha</taxon>
        <taxon>Rhabditoidea</taxon>
        <taxon>Rhabditidae</taxon>
        <taxon>Diploscapter</taxon>
    </lineage>
</organism>
<evidence type="ECO:0000313" key="2">
    <source>
        <dbReference type="EMBL" id="PAV82818.1"/>
    </source>
</evidence>
<evidence type="ECO:0000256" key="1">
    <source>
        <dbReference type="SAM" id="MobiDB-lite"/>
    </source>
</evidence>
<sequence>MIHISDTSADSSLAVDRVREQCRHGAEASELLNVCCELFLSCSRSPQPHGKRNMSLPSSSASLFTLYSAHCNCRGSCRDAEKLRDCPAADRGRSLLMWGRERGRGKGKGENEEKSGHADVQREEGEGKRCTKHTIDICAIDSAY</sequence>
<evidence type="ECO:0000313" key="3">
    <source>
        <dbReference type="Proteomes" id="UP000218231"/>
    </source>
</evidence>
<reference evidence="2 3" key="1">
    <citation type="journal article" date="2017" name="Curr. Biol.">
        <title>Genome architecture and evolution of a unichromosomal asexual nematode.</title>
        <authorList>
            <person name="Fradin H."/>
            <person name="Zegar C."/>
            <person name="Gutwein M."/>
            <person name="Lucas J."/>
            <person name="Kovtun M."/>
            <person name="Corcoran D."/>
            <person name="Baugh L.R."/>
            <person name="Kiontke K."/>
            <person name="Gunsalus K."/>
            <person name="Fitch D.H."/>
            <person name="Piano F."/>
        </authorList>
    </citation>
    <scope>NUCLEOTIDE SEQUENCE [LARGE SCALE GENOMIC DNA]</scope>
    <source>
        <strain evidence="2">PF1309</strain>
    </source>
</reference>
<gene>
    <name evidence="2" type="ORF">WR25_21990</name>
</gene>
<feature type="region of interest" description="Disordered" evidence="1">
    <location>
        <begin position="97"/>
        <end position="130"/>
    </location>
</feature>
<keyword evidence="3" id="KW-1185">Reference proteome</keyword>
<accession>A0A2A2L9L0</accession>
<dbReference type="Proteomes" id="UP000218231">
    <property type="component" value="Unassembled WGS sequence"/>
</dbReference>
<name>A0A2A2L9L0_9BILA</name>